<dbReference type="Proteomes" id="UP001175271">
    <property type="component" value="Unassembled WGS sequence"/>
</dbReference>
<evidence type="ECO:0000313" key="2">
    <source>
        <dbReference type="EMBL" id="KAK0400445.1"/>
    </source>
</evidence>
<organism evidence="2 3">
    <name type="scientific">Steinernema hermaphroditum</name>
    <dbReference type="NCBI Taxonomy" id="289476"/>
    <lineage>
        <taxon>Eukaryota</taxon>
        <taxon>Metazoa</taxon>
        <taxon>Ecdysozoa</taxon>
        <taxon>Nematoda</taxon>
        <taxon>Chromadorea</taxon>
        <taxon>Rhabditida</taxon>
        <taxon>Tylenchina</taxon>
        <taxon>Panagrolaimomorpha</taxon>
        <taxon>Strongyloidoidea</taxon>
        <taxon>Steinernematidae</taxon>
        <taxon>Steinernema</taxon>
    </lineage>
</organism>
<keyword evidence="3" id="KW-1185">Reference proteome</keyword>
<keyword evidence="1" id="KW-1133">Transmembrane helix</keyword>
<keyword evidence="1" id="KW-0812">Transmembrane</keyword>
<reference evidence="2" key="1">
    <citation type="submission" date="2023-06" db="EMBL/GenBank/DDBJ databases">
        <title>Genomic analysis of the entomopathogenic nematode Steinernema hermaphroditum.</title>
        <authorList>
            <person name="Schwarz E.M."/>
            <person name="Heppert J.K."/>
            <person name="Baniya A."/>
            <person name="Schwartz H.T."/>
            <person name="Tan C.-H."/>
            <person name="Antoshechkin I."/>
            <person name="Sternberg P.W."/>
            <person name="Goodrich-Blair H."/>
            <person name="Dillman A.R."/>
        </authorList>
    </citation>
    <scope>NUCLEOTIDE SEQUENCE</scope>
    <source>
        <strain evidence="2">PS9179</strain>
        <tissue evidence="2">Whole animal</tissue>
    </source>
</reference>
<dbReference type="AlphaFoldDB" id="A0AA39LKI0"/>
<feature type="transmembrane region" description="Helical" evidence="1">
    <location>
        <begin position="206"/>
        <end position="228"/>
    </location>
</feature>
<evidence type="ECO:0000313" key="3">
    <source>
        <dbReference type="Proteomes" id="UP001175271"/>
    </source>
</evidence>
<feature type="transmembrane region" description="Helical" evidence="1">
    <location>
        <begin position="133"/>
        <end position="152"/>
    </location>
</feature>
<evidence type="ECO:0000256" key="1">
    <source>
        <dbReference type="SAM" id="Phobius"/>
    </source>
</evidence>
<feature type="transmembrane region" description="Helical" evidence="1">
    <location>
        <begin position="79"/>
        <end position="101"/>
    </location>
</feature>
<feature type="transmembrane region" description="Helical" evidence="1">
    <location>
        <begin position="172"/>
        <end position="194"/>
    </location>
</feature>
<name>A0AA39LKI0_9BILA</name>
<protein>
    <submittedName>
        <fullName evidence="2">Uncharacterized protein</fullName>
    </submittedName>
</protein>
<keyword evidence="1" id="KW-0472">Membrane</keyword>
<sequence length="246" mass="27331">MLMALAMVLLFISGILCVASLIVLALLFKRKSIGHLWNDSPPMAVLFMSTCLTSIIYLIFSIQWILYSMELIENVPDNALVVIGVVLVTIPPVAALIYFHVSTMPTTGNPIPAGCFSFNCLVSTSRSRRLCTVTVKLIFTSMVVVLGSAFLFMLRKFKIRRASTTEKRINQFAGYSFCLRLVFEMLPFVADFVLQETINKDLGKFIGPYGAIGGAIDFFACTLVYYVLSFLRRSSVTIVKSTNTQV</sequence>
<comment type="caution">
    <text evidence="2">The sequence shown here is derived from an EMBL/GenBank/DDBJ whole genome shotgun (WGS) entry which is preliminary data.</text>
</comment>
<gene>
    <name evidence="2" type="ORF">QR680_015247</name>
</gene>
<accession>A0AA39LKI0</accession>
<feature type="transmembrane region" description="Helical" evidence="1">
    <location>
        <begin position="43"/>
        <end position="67"/>
    </location>
</feature>
<proteinExistence type="predicted"/>
<dbReference type="EMBL" id="JAUCMV010000004">
    <property type="protein sequence ID" value="KAK0400445.1"/>
    <property type="molecule type" value="Genomic_DNA"/>
</dbReference>
<feature type="transmembrane region" description="Helical" evidence="1">
    <location>
        <begin position="7"/>
        <end position="28"/>
    </location>
</feature>